<reference evidence="2" key="1">
    <citation type="submission" date="2021-01" db="EMBL/GenBank/DDBJ databases">
        <authorList>
            <person name="Corre E."/>
            <person name="Pelletier E."/>
            <person name="Niang G."/>
            <person name="Scheremetjew M."/>
            <person name="Finn R."/>
            <person name="Kale V."/>
            <person name="Holt S."/>
            <person name="Cochrane G."/>
            <person name="Meng A."/>
            <person name="Brown T."/>
            <person name="Cohen L."/>
        </authorList>
    </citation>
    <scope>NUCLEOTIDE SEQUENCE</scope>
    <source>
        <strain evidence="2">CCMP125</strain>
    </source>
</reference>
<feature type="compositionally biased region" description="Polar residues" evidence="1">
    <location>
        <begin position="107"/>
        <end position="126"/>
    </location>
</feature>
<feature type="compositionally biased region" description="Basic and acidic residues" evidence="1">
    <location>
        <begin position="127"/>
        <end position="137"/>
    </location>
</feature>
<proteinExistence type="predicted"/>
<feature type="region of interest" description="Disordered" evidence="1">
    <location>
        <begin position="86"/>
        <end position="137"/>
    </location>
</feature>
<evidence type="ECO:0000256" key="1">
    <source>
        <dbReference type="SAM" id="MobiDB-lite"/>
    </source>
</evidence>
<accession>A0A7S3DNH6</accession>
<evidence type="ECO:0000313" key="2">
    <source>
        <dbReference type="EMBL" id="CAD9960729.1"/>
    </source>
</evidence>
<sequence>MKLRLDLDMKNKLAHTANLIHQMEQDQKIIQEKTMELKQLHQQEWERRGEELSKFHIGAELKEAIADRTQNSAQIEAHGVLEKLKQRAASAATQQDSKVPNKAERTPATSSNPAGPQSKSTATSVTPDRKEKRKREIVVVDLTGDSKNLKSRKSQLGVEGRINVFKTNENTYGKPGPRTSIWIHHGLRHACQKYGSKWGAIHAKAALCCSKAKVTRLMNYKTIM</sequence>
<protein>
    <submittedName>
        <fullName evidence="2">Uncharacterized protein</fullName>
    </submittedName>
</protein>
<gene>
    <name evidence="2" type="ORF">APAL1065_LOCUS9749</name>
</gene>
<dbReference type="EMBL" id="HBHT01014579">
    <property type="protein sequence ID" value="CAD9960729.1"/>
    <property type="molecule type" value="Transcribed_RNA"/>
</dbReference>
<organism evidence="2">
    <name type="scientific">Entomoneis paludosa</name>
    <dbReference type="NCBI Taxonomy" id="265537"/>
    <lineage>
        <taxon>Eukaryota</taxon>
        <taxon>Sar</taxon>
        <taxon>Stramenopiles</taxon>
        <taxon>Ochrophyta</taxon>
        <taxon>Bacillariophyta</taxon>
        <taxon>Bacillariophyceae</taxon>
        <taxon>Bacillariophycidae</taxon>
        <taxon>Entomoneidaceae</taxon>
        <taxon>Entomoneis</taxon>
    </lineage>
</organism>
<dbReference type="AlphaFoldDB" id="A0A7S3DNH6"/>
<name>A0A7S3DNH6_9STRA</name>